<evidence type="ECO:0000313" key="1">
    <source>
        <dbReference type="EMBL" id="AHM57379.1"/>
    </source>
</evidence>
<keyword evidence="2" id="KW-1185">Reference proteome</keyword>
<dbReference type="AlphaFoldDB" id="W8T6K4"/>
<dbReference type="HOGENOM" id="CLU_2665621_0_0_9"/>
<sequence>MQIKISFFMFAEGLIGIYTIIRYKSYLDTVDMCAAECSRVLTMYERVAIKENKSHIKFRLNIAIYKILFDFSFYF</sequence>
<dbReference type="EMBL" id="CP007452">
    <property type="protein sequence ID" value="AHM57379.1"/>
    <property type="molecule type" value="Genomic_DNA"/>
</dbReference>
<organism evidence="1 2">
    <name type="scientific">Peptoclostridium acidaminophilum DSM 3953</name>
    <dbReference type="NCBI Taxonomy" id="1286171"/>
    <lineage>
        <taxon>Bacteria</taxon>
        <taxon>Bacillati</taxon>
        <taxon>Bacillota</taxon>
        <taxon>Clostridia</taxon>
        <taxon>Peptostreptococcales</taxon>
        <taxon>Peptoclostridiaceae</taxon>
        <taxon>Peptoclostridium</taxon>
    </lineage>
</organism>
<name>W8T6K4_PEPAC</name>
<protein>
    <submittedName>
        <fullName evidence="1">Uncharacterized protein</fullName>
    </submittedName>
</protein>
<accession>W8T6K4</accession>
<gene>
    <name evidence="1" type="ORF">EAL2_c20980</name>
</gene>
<dbReference type="STRING" id="1286171.EAL2_c20980"/>
<dbReference type="Proteomes" id="UP000019591">
    <property type="component" value="Chromosome"/>
</dbReference>
<dbReference type="KEGG" id="eac:EAL2_c20980"/>
<reference evidence="1 2" key="1">
    <citation type="journal article" date="2014" name="Genome Announc.">
        <title>Complete Genome Sequence of Amino Acid-Utilizing Eubacterium acidaminophilum al-2 (DSM 3953).</title>
        <authorList>
            <person name="Poehlein A."/>
            <person name="Andreesen J.R."/>
            <person name="Daniel R."/>
        </authorList>
    </citation>
    <scope>NUCLEOTIDE SEQUENCE [LARGE SCALE GENOMIC DNA]</scope>
    <source>
        <strain evidence="1 2">DSM 3953</strain>
    </source>
</reference>
<evidence type="ECO:0000313" key="2">
    <source>
        <dbReference type="Proteomes" id="UP000019591"/>
    </source>
</evidence>
<proteinExistence type="predicted"/>